<comment type="caution">
    <text evidence="1">The sequence shown here is derived from an EMBL/GenBank/DDBJ whole genome shotgun (WGS) entry which is preliminary data.</text>
</comment>
<protein>
    <submittedName>
        <fullName evidence="1">Uncharacterized protein</fullName>
    </submittedName>
</protein>
<gene>
    <name evidence="1" type="ORF">Patl1_07049</name>
</gene>
<evidence type="ECO:0000313" key="1">
    <source>
        <dbReference type="EMBL" id="KAJ0085893.1"/>
    </source>
</evidence>
<organism evidence="1 2">
    <name type="scientific">Pistacia atlantica</name>
    <dbReference type="NCBI Taxonomy" id="434234"/>
    <lineage>
        <taxon>Eukaryota</taxon>
        <taxon>Viridiplantae</taxon>
        <taxon>Streptophyta</taxon>
        <taxon>Embryophyta</taxon>
        <taxon>Tracheophyta</taxon>
        <taxon>Spermatophyta</taxon>
        <taxon>Magnoliopsida</taxon>
        <taxon>eudicotyledons</taxon>
        <taxon>Gunneridae</taxon>
        <taxon>Pentapetalae</taxon>
        <taxon>rosids</taxon>
        <taxon>malvids</taxon>
        <taxon>Sapindales</taxon>
        <taxon>Anacardiaceae</taxon>
        <taxon>Pistacia</taxon>
    </lineage>
</organism>
<evidence type="ECO:0000313" key="2">
    <source>
        <dbReference type="Proteomes" id="UP001164250"/>
    </source>
</evidence>
<accession>A0ACC1AF68</accession>
<proteinExistence type="predicted"/>
<name>A0ACC1AF68_9ROSI</name>
<keyword evidence="2" id="KW-1185">Reference proteome</keyword>
<dbReference type="EMBL" id="CM047906">
    <property type="protein sequence ID" value="KAJ0085893.1"/>
    <property type="molecule type" value="Genomic_DNA"/>
</dbReference>
<reference evidence="2" key="1">
    <citation type="journal article" date="2023" name="G3 (Bethesda)">
        <title>Genome assembly and association tests identify interacting loci associated with vigor, precocity, and sex in interspecific pistachio rootstocks.</title>
        <authorList>
            <person name="Palmer W."/>
            <person name="Jacygrad E."/>
            <person name="Sagayaradj S."/>
            <person name="Cavanaugh K."/>
            <person name="Han R."/>
            <person name="Bertier L."/>
            <person name="Beede B."/>
            <person name="Kafkas S."/>
            <person name="Golino D."/>
            <person name="Preece J."/>
            <person name="Michelmore R."/>
        </authorList>
    </citation>
    <scope>NUCLEOTIDE SEQUENCE [LARGE SCALE GENOMIC DNA]</scope>
</reference>
<dbReference type="Proteomes" id="UP001164250">
    <property type="component" value="Chromosome 10"/>
</dbReference>
<sequence length="231" mass="26419">MEGQLNADGHTLKKTHQEVLDFNNLKSFKVHNCCSLRQIFTSSIILGLAQLKEIEVKNCALIEEIISKEEEKEANIEKIRVPQLNSIIFESLPNLISFYLGMNTLECPALKAITVAKCPQIQTFVFTDTKHRFDHIVPLLSEKLIWDNQLHGDSFSKLKEVRVEFCKKLMTIVASNSTQGLLTFYDLETLTVNNCWNMKSLFPVSIAIGLLQLKELICSLAVWRKLLPRRK</sequence>